<reference evidence="1" key="1">
    <citation type="submission" date="2023-07" db="EMBL/GenBank/DDBJ databases">
        <title>Sorghum-associated microbial communities from plants grown in Nebraska, USA.</title>
        <authorList>
            <person name="Schachtman D."/>
        </authorList>
    </citation>
    <scope>NUCLEOTIDE SEQUENCE</scope>
    <source>
        <strain evidence="1">DS2360</strain>
    </source>
</reference>
<sequence>METQILGQGISYDHTKIEDKHFFGGFLNSARNNVDLLITAFGAKFGFSNKLSLTQFVEVCFKPEDSDEDFQNKLRFVRMHLPVVQYLRFQGDRTVLRQKFALLLQAIDGLRNFYTHYYHKPLHLSNELFVLLDDIFAAVADDVKKNKMKDDKTRHLLKKNLKEELDIRYKQQVEKLKKLKIEGKKVNVNDTEAIKNGVLNGAFNHLIFKDEEVIKPTVSYSSYYYGSDSAENGICISQSGLLFLLSMFLGRKETEHLKSRIKGFKARIIKHEEEHISGLKFMATHWVFSQLCFKGVKPKLNTDFHEETLLIQIIDELSKVPDELYRLFDKETKTKFIEDINEYIREGKVDLSLEESKIVHPVIRKRYESKFNYFAIRFLDEFFDFPSLRFQVHVGNFVHDRRIKHIAGTDFQTERLVKDRIKVFGKLSTISRLKAEHLTEIIGLNKDTGWELLPNPSYVFIENNIPIHISADKSFKNGIKEFKDKRKAEKPEEMKKREQGKMQKFEISKLIGVKNDINPESPIALLSMNEIPALLYEILVNNVSPEEIEEKLKNKLNIGFERIRDYDPITPLPASMISKRLRNNTEGKSVNTEKLISLIEREIEKTDEKLILIAKNRRECRVRFRGKAIRQQVFRNSELGVEATWLADDIKRFMPAVQKKNWKGYQHSQLQQSLAFFEKRPHEARSILQAGWDFSDGSSFWNGWIMNSFTKDKTFDGFYETYLYGRQKYFTRLSENIAQHSTNAKNLRKFMDQQMPKGLFENRLYMLEDLNTEKRKILSKPLIFSRGIFDEKPTFIKGVKVTENPEGFADWYKYGYAPKHKFQNYYLWERNYDDLLEEELAKDTDFVKNSFKYDRKSQIELLAKKQDLKIKNIKIQDLFLKLMAEFLFQKVFDHSVELSLDQLFLSQEERLEKERMAHLQSQRMEGDDSPNILKEDFIWSKTLAYEDGQIYEPRVKLKDLGKLKALLLDDKVKTLLSYDSDKRWNRLAIDNEILIGSESYESIRRELLFKEIQQMEKTILENWPWDGITHPAEFEFADKNGARHPNFKHYIVNGILRKKPGLVKEQEAKWIEDCDEETFKNLSENDLAKKTEPIQLAFLVIMIRNQFAHNHLPAKQFYEFIKQTYPEIQGTTVSEFYLQFMRFAIQRMLNLN</sequence>
<organism evidence="1 2">
    <name type="scientific">Chryseobacterium rhizosphaerae</name>
    <dbReference type="NCBI Taxonomy" id="395937"/>
    <lineage>
        <taxon>Bacteria</taxon>
        <taxon>Pseudomonadati</taxon>
        <taxon>Bacteroidota</taxon>
        <taxon>Flavobacteriia</taxon>
        <taxon>Flavobacteriales</taxon>
        <taxon>Weeksellaceae</taxon>
        <taxon>Chryseobacterium group</taxon>
        <taxon>Chryseobacterium</taxon>
    </lineage>
</organism>
<dbReference type="EMBL" id="JAVDQY010000001">
    <property type="protein sequence ID" value="MDR6525691.1"/>
    <property type="molecule type" value="Genomic_DNA"/>
</dbReference>
<dbReference type="Proteomes" id="UP001184861">
    <property type="component" value="Unassembled WGS sequence"/>
</dbReference>
<evidence type="ECO:0000313" key="2">
    <source>
        <dbReference type="Proteomes" id="UP001184861"/>
    </source>
</evidence>
<comment type="caution">
    <text evidence="1">The sequence shown here is derived from an EMBL/GenBank/DDBJ whole genome shotgun (WGS) entry which is preliminary data.</text>
</comment>
<gene>
    <name evidence="1" type="ORF">J2787_001061</name>
</gene>
<evidence type="ECO:0000313" key="1">
    <source>
        <dbReference type="EMBL" id="MDR6525691.1"/>
    </source>
</evidence>
<dbReference type="AlphaFoldDB" id="A0AAE4C0S1"/>
<dbReference type="CDD" id="cd20478">
    <property type="entry name" value="Cas13b_Bz-like"/>
    <property type="match status" value="1"/>
</dbReference>
<accession>A0AAE4C0S1</accession>
<dbReference type="RefSeq" id="WP_309945153.1">
    <property type="nucleotide sequence ID" value="NZ_JAVDQY010000001.1"/>
</dbReference>
<protein>
    <submittedName>
        <fullName evidence="1">Uncharacterized protein</fullName>
    </submittedName>
</protein>
<dbReference type="NCBIfam" id="NF038190">
    <property type="entry name" value="VI_Cas13b"/>
    <property type="match status" value="1"/>
</dbReference>
<name>A0AAE4C0S1_9FLAO</name>
<proteinExistence type="predicted"/>